<dbReference type="Pfam" id="PF01979">
    <property type="entry name" value="Amidohydro_1"/>
    <property type="match status" value="2"/>
</dbReference>
<protein>
    <submittedName>
        <fullName evidence="2">Amidohydrolase family protein</fullName>
    </submittedName>
</protein>
<dbReference type="InterPro" id="IPR011059">
    <property type="entry name" value="Metal-dep_hydrolase_composite"/>
</dbReference>
<accession>A0ABS3YJL7</accession>
<evidence type="ECO:0000259" key="1">
    <source>
        <dbReference type="Pfam" id="PF01979"/>
    </source>
</evidence>
<dbReference type="CDD" id="cd01309">
    <property type="entry name" value="Met_dep_hydrolase_C"/>
    <property type="match status" value="1"/>
</dbReference>
<dbReference type="SUPFAM" id="SSF51556">
    <property type="entry name" value="Metallo-dependent hydrolases"/>
    <property type="match status" value="1"/>
</dbReference>
<dbReference type="InterPro" id="IPR006680">
    <property type="entry name" value="Amidohydro-rel"/>
</dbReference>
<feature type="domain" description="Amidohydrolase-related" evidence="1">
    <location>
        <begin position="877"/>
        <end position="964"/>
    </location>
</feature>
<dbReference type="PANTHER" id="PTHR43135:SF3">
    <property type="entry name" value="ALPHA-D-RIBOSE 1-METHYLPHOSPHONATE 5-TRIPHOSPHATE DIPHOSPHATASE"/>
    <property type="match status" value="1"/>
</dbReference>
<sequence>MKSNPLPAGTPLPVQGKKHRRFLAARLRYFSVTAFAGCLLAGFTASAQQTWPVNGVAGPRESCYAFTHATIVKDAQNTLKDATLVIRDGKITAVGAGAAIPKDAVVIDCKGKFIYPSFVDIYSDYGMPAIAPRTFSGRGGGAAPQMLSNTKGPYGWNQSIKSEVNAVQVFSAEESKAKTLREQGFGIVLSHQHDGIARGTGVLVSLASERENMTILREKASAHYSFDKGTSTQDYPSSLMGAIALLRQQYLDAQWYKGNPAKEGVNLSLQSWNDNQGLLQVFDAADKWNALRADKIGDEFGVQYVIKAGGNEYQRIPEMAATKATFILPLNYPQAMDVEDPNDARFVALADMKHWELAPTEAGAFEKANIPFCLTTADLKDAKTFLANLRKAIEYGLSEQKALEALTKTPATLLKAYDRIGSLEAGKLANFLITSGPVFQDNTVFFQNWVQGNQYVLKSEGWQDLRGTYNITLTYPSGSATYPVTIKGTPSSLSLVNKDTIPGKIEVDGQLVKIVINNKKDNSQQVRLSGVIGQQPGVVNTWSGSGTDDKGQAVSWEAKFVSALPSKEDTVKKKSAPQLGKVYFPFSGYGYETLPAQQDVLIRNATVWTNEKEGKLENTDVLVRNGKIAQVGKNLSAGSARVIDGTGKHLTAGILDEHSHIAISRGVNEGTQSVTSEVRIADVVNPDDVNIYRQLSGGVTSSHLLHGSANTIGGQSQLIKLRWGANAEDLKFKNWDGFIKFALGENVKQSNWGDRQRVRFPQTRMGVEQVLADAFTRAKDYQKAGPNKRRDLELDALVEILNNKRFITCHSYVQSEINMLLKTGDKYGFKVNTFTHILEGYKVADKMKAHGAGASTFADWWAYKMEVIDAIPQNATIMQRVGLTVAINSDDAEMARRLNQEAAKSVKYGGMGEEDALKMVTLNPAILLHVADRIGSIKAGKDADLVLWSDHPLSIYAKAEKTMVDGIVYFDREKDLELRKRISEERNRLIGKMLGEKKKGAPVGRPVPSREEIYHCEDLQAGHQHHILDDAYQQ</sequence>
<dbReference type="Proteomes" id="UP000679126">
    <property type="component" value="Unassembled WGS sequence"/>
</dbReference>
<dbReference type="SUPFAM" id="SSF51338">
    <property type="entry name" value="Composite domain of metallo-dependent hydrolases"/>
    <property type="match status" value="2"/>
</dbReference>
<reference evidence="3" key="1">
    <citation type="submission" date="2021-03" db="EMBL/GenBank/DDBJ databases">
        <title>Assistant Professor.</title>
        <authorList>
            <person name="Huq M.A."/>
        </authorList>
    </citation>
    <scope>NUCLEOTIDE SEQUENCE [LARGE SCALE GENOMIC DNA]</scope>
    <source>
        <strain evidence="3">MAH-28</strain>
    </source>
</reference>
<gene>
    <name evidence="2" type="ORF">J7I43_21815</name>
</gene>
<keyword evidence="3" id="KW-1185">Reference proteome</keyword>
<organism evidence="2 3">
    <name type="scientific">Chitinophaga chungangae</name>
    <dbReference type="NCBI Taxonomy" id="2821488"/>
    <lineage>
        <taxon>Bacteria</taxon>
        <taxon>Pseudomonadati</taxon>
        <taxon>Bacteroidota</taxon>
        <taxon>Chitinophagia</taxon>
        <taxon>Chitinophagales</taxon>
        <taxon>Chitinophagaceae</taxon>
        <taxon>Chitinophaga</taxon>
    </lineage>
</organism>
<dbReference type="InterPro" id="IPR051781">
    <property type="entry name" value="Metallo-dep_Hydrolase"/>
</dbReference>
<dbReference type="RefSeq" id="WP_209147993.1">
    <property type="nucleotide sequence ID" value="NZ_JAGHKP010000004.1"/>
</dbReference>
<comment type="caution">
    <text evidence="2">The sequence shown here is derived from an EMBL/GenBank/DDBJ whole genome shotgun (WGS) entry which is preliminary data.</text>
</comment>
<dbReference type="EMBL" id="JAGHKP010000004">
    <property type="protein sequence ID" value="MBO9154881.1"/>
    <property type="molecule type" value="Genomic_DNA"/>
</dbReference>
<dbReference type="PANTHER" id="PTHR43135">
    <property type="entry name" value="ALPHA-D-RIBOSE 1-METHYLPHOSPHONATE 5-TRIPHOSPHATE DIPHOSPHATASE"/>
    <property type="match status" value="1"/>
</dbReference>
<name>A0ABS3YJL7_9BACT</name>
<evidence type="ECO:0000313" key="2">
    <source>
        <dbReference type="EMBL" id="MBO9154881.1"/>
    </source>
</evidence>
<dbReference type="Gene3D" id="2.30.40.10">
    <property type="entry name" value="Urease, subunit C, domain 1"/>
    <property type="match status" value="1"/>
</dbReference>
<dbReference type="Gene3D" id="3.20.20.140">
    <property type="entry name" value="Metal-dependent hydrolases"/>
    <property type="match status" value="2"/>
</dbReference>
<evidence type="ECO:0000313" key="3">
    <source>
        <dbReference type="Proteomes" id="UP000679126"/>
    </source>
</evidence>
<dbReference type="InterPro" id="IPR032466">
    <property type="entry name" value="Metal_Hydrolase"/>
</dbReference>
<feature type="domain" description="Amidohydrolase-related" evidence="1">
    <location>
        <begin position="384"/>
        <end position="453"/>
    </location>
</feature>
<proteinExistence type="predicted"/>